<name>A0ABU5KN55_9BACL</name>
<organism evidence="2 3">
    <name type="scientific">Jeotgalibacillus haloalkalitolerans</name>
    <dbReference type="NCBI Taxonomy" id="3104292"/>
    <lineage>
        <taxon>Bacteria</taxon>
        <taxon>Bacillati</taxon>
        <taxon>Bacillota</taxon>
        <taxon>Bacilli</taxon>
        <taxon>Bacillales</taxon>
        <taxon>Caryophanaceae</taxon>
        <taxon>Jeotgalibacillus</taxon>
    </lineage>
</organism>
<keyword evidence="3" id="KW-1185">Reference proteome</keyword>
<dbReference type="EMBL" id="JAXQNN010000003">
    <property type="protein sequence ID" value="MDZ5712574.1"/>
    <property type="molecule type" value="Genomic_DNA"/>
</dbReference>
<accession>A0ABU5KN55</accession>
<feature type="region of interest" description="Disordered" evidence="1">
    <location>
        <begin position="23"/>
        <end position="54"/>
    </location>
</feature>
<gene>
    <name evidence="2" type="ORF">UFB30_10085</name>
</gene>
<evidence type="ECO:0000313" key="3">
    <source>
        <dbReference type="Proteomes" id="UP001292084"/>
    </source>
</evidence>
<evidence type="ECO:0000313" key="2">
    <source>
        <dbReference type="EMBL" id="MDZ5712574.1"/>
    </source>
</evidence>
<sequence>MLKIIDVSAQLVIVAEGGDSCGRKGRVRPGMAKPAGSPPGRGKRPPEAEINSQL</sequence>
<reference evidence="2 3" key="1">
    <citation type="submission" date="2023-12" db="EMBL/GenBank/DDBJ databases">
        <title>Jeotgalibacillus haloalkaliphilus sp. nov., a novel salt-tolerant bacteria, isolated from the estuary of the Fenhe River into the Yellow River.</title>
        <authorList>
            <person name="Li Y."/>
        </authorList>
    </citation>
    <scope>NUCLEOTIDE SEQUENCE [LARGE SCALE GENOMIC DNA]</scope>
    <source>
        <strain evidence="2 3">HH7-29</strain>
    </source>
</reference>
<comment type="caution">
    <text evidence="2">The sequence shown here is derived from an EMBL/GenBank/DDBJ whole genome shotgun (WGS) entry which is preliminary data.</text>
</comment>
<proteinExistence type="predicted"/>
<evidence type="ECO:0000256" key="1">
    <source>
        <dbReference type="SAM" id="MobiDB-lite"/>
    </source>
</evidence>
<protein>
    <submittedName>
        <fullName evidence="2">Uncharacterized protein</fullName>
    </submittedName>
</protein>
<dbReference type="Proteomes" id="UP001292084">
    <property type="component" value="Unassembled WGS sequence"/>
</dbReference>